<dbReference type="EMBL" id="CM055752">
    <property type="protein sequence ID" value="KAJ7992354.1"/>
    <property type="molecule type" value="Genomic_DNA"/>
</dbReference>
<sequence length="105" mass="11709">MLASQREWNFSLLRHVCLESNAWAPCKTIQSNFFPKLSPPNPPPDTAAANEAPPPSPTQGTGQSPANIALVRRGQDCPQEEPQRGTNKPRTSQHHNYIQWCPTYC</sequence>
<dbReference type="Proteomes" id="UP001157502">
    <property type="component" value="Chromosome 25"/>
</dbReference>
<evidence type="ECO:0000313" key="2">
    <source>
        <dbReference type="Proteomes" id="UP001157502"/>
    </source>
</evidence>
<evidence type="ECO:0000313" key="1">
    <source>
        <dbReference type="EMBL" id="KAJ7992354.1"/>
    </source>
</evidence>
<gene>
    <name evidence="1" type="ORF">DPEC_G00277650</name>
</gene>
<comment type="caution">
    <text evidence="1">The sequence shown here is derived from an EMBL/GenBank/DDBJ whole genome shotgun (WGS) entry which is preliminary data.</text>
</comment>
<protein>
    <submittedName>
        <fullName evidence="1">Uncharacterized protein</fullName>
    </submittedName>
</protein>
<keyword evidence="2" id="KW-1185">Reference proteome</keyword>
<reference evidence="1" key="1">
    <citation type="submission" date="2021-05" db="EMBL/GenBank/DDBJ databases">
        <authorList>
            <person name="Pan Q."/>
            <person name="Jouanno E."/>
            <person name="Zahm M."/>
            <person name="Klopp C."/>
            <person name="Cabau C."/>
            <person name="Louis A."/>
            <person name="Berthelot C."/>
            <person name="Parey E."/>
            <person name="Roest Crollius H."/>
            <person name="Montfort J."/>
            <person name="Robinson-Rechavi M."/>
            <person name="Bouchez O."/>
            <person name="Lampietro C."/>
            <person name="Lopez Roques C."/>
            <person name="Donnadieu C."/>
            <person name="Postlethwait J."/>
            <person name="Bobe J."/>
            <person name="Dillon D."/>
            <person name="Chandos A."/>
            <person name="von Hippel F."/>
            <person name="Guiguen Y."/>
        </authorList>
    </citation>
    <scope>NUCLEOTIDE SEQUENCE</scope>
    <source>
        <strain evidence="1">YG-Jan2019</strain>
    </source>
</reference>
<proteinExistence type="predicted"/>
<accession>A0ACC2FLT9</accession>
<organism evidence="1 2">
    <name type="scientific">Dallia pectoralis</name>
    <name type="common">Alaska blackfish</name>
    <dbReference type="NCBI Taxonomy" id="75939"/>
    <lineage>
        <taxon>Eukaryota</taxon>
        <taxon>Metazoa</taxon>
        <taxon>Chordata</taxon>
        <taxon>Craniata</taxon>
        <taxon>Vertebrata</taxon>
        <taxon>Euteleostomi</taxon>
        <taxon>Actinopterygii</taxon>
        <taxon>Neopterygii</taxon>
        <taxon>Teleostei</taxon>
        <taxon>Protacanthopterygii</taxon>
        <taxon>Esociformes</taxon>
        <taxon>Umbridae</taxon>
        <taxon>Dallia</taxon>
    </lineage>
</organism>
<name>A0ACC2FLT9_DALPE</name>